<dbReference type="AlphaFoldDB" id="A0A1A6A883"/>
<reference evidence="3" key="2">
    <citation type="submission" date="2013-07" db="EMBL/GenBank/DDBJ databases">
        <authorList>
            <consortium name="The Broad Institute Genome Sequencing Platform"/>
            <person name="Cuomo C."/>
            <person name="Litvintseva A."/>
            <person name="Chen Y."/>
            <person name="Heitman J."/>
            <person name="Sun S."/>
            <person name="Springer D."/>
            <person name="Dromer F."/>
            <person name="Young S.K."/>
            <person name="Zeng Q."/>
            <person name="Gargeya S."/>
            <person name="Fitzgerald M."/>
            <person name="Abouelleil A."/>
            <person name="Alvarado L."/>
            <person name="Berlin A.M."/>
            <person name="Chapman S.B."/>
            <person name="Dewar J."/>
            <person name="Goldberg J."/>
            <person name="Griggs A."/>
            <person name="Gujja S."/>
            <person name="Hansen M."/>
            <person name="Howarth C."/>
            <person name="Imamovic A."/>
            <person name="Larimer J."/>
            <person name="McCowan C."/>
            <person name="Murphy C."/>
            <person name="Pearson M."/>
            <person name="Priest M."/>
            <person name="Roberts A."/>
            <person name="Saif S."/>
            <person name="Shea T."/>
            <person name="Sykes S."/>
            <person name="Wortman J."/>
            <person name="Nusbaum C."/>
            <person name="Birren B."/>
        </authorList>
    </citation>
    <scope>NUCLEOTIDE SEQUENCE</scope>
    <source>
        <strain evidence="3">CBS 10117</strain>
    </source>
</reference>
<reference evidence="3" key="3">
    <citation type="submission" date="2024-02" db="EMBL/GenBank/DDBJ databases">
        <title>Comparative genomics of Cryptococcus and Kwoniella reveals pathogenesis evolution and contrasting modes of karyotype evolution via chromosome fusion or intercentromeric recombination.</title>
        <authorList>
            <person name="Coelho M.A."/>
            <person name="David-Palma M."/>
            <person name="Shea T."/>
            <person name="Bowers K."/>
            <person name="McGinley-Smith S."/>
            <person name="Mohammad A.W."/>
            <person name="Gnirke A."/>
            <person name="Yurkov A.M."/>
            <person name="Nowrousian M."/>
            <person name="Sun S."/>
            <person name="Cuomo C.A."/>
            <person name="Heitman J."/>
        </authorList>
    </citation>
    <scope>NUCLEOTIDE SEQUENCE</scope>
    <source>
        <strain evidence="3">CBS 10117</strain>
    </source>
</reference>
<dbReference type="EMBL" id="CP144533">
    <property type="protein sequence ID" value="WWC61396.1"/>
    <property type="molecule type" value="Genomic_DNA"/>
</dbReference>
<reference evidence="2" key="1">
    <citation type="submission" date="2013-07" db="EMBL/GenBank/DDBJ databases">
        <title>The Genome Sequence of Cryptococcus dejecticola CBS10117.</title>
        <authorList>
            <consortium name="The Broad Institute Genome Sequencing Platform"/>
            <person name="Cuomo C."/>
            <person name="Litvintseva A."/>
            <person name="Chen Y."/>
            <person name="Heitman J."/>
            <person name="Sun S."/>
            <person name="Springer D."/>
            <person name="Dromer F."/>
            <person name="Young S.K."/>
            <person name="Zeng Q."/>
            <person name="Gargeya S."/>
            <person name="Fitzgerald M."/>
            <person name="Abouelleil A."/>
            <person name="Alvarado L."/>
            <person name="Berlin A.M."/>
            <person name="Chapman S.B."/>
            <person name="Dewar J."/>
            <person name="Goldberg J."/>
            <person name="Griggs A."/>
            <person name="Gujja S."/>
            <person name="Hansen M."/>
            <person name="Howarth C."/>
            <person name="Imamovic A."/>
            <person name="Larimer J."/>
            <person name="McCowan C."/>
            <person name="Murphy C."/>
            <person name="Pearson M."/>
            <person name="Priest M."/>
            <person name="Roberts A."/>
            <person name="Saif S."/>
            <person name="Shea T."/>
            <person name="Sykes S."/>
            <person name="Wortman J."/>
            <person name="Nusbaum C."/>
            <person name="Birren B."/>
        </authorList>
    </citation>
    <scope>NUCLEOTIDE SEQUENCE [LARGE SCALE GENOMIC DNA]</scope>
    <source>
        <strain evidence="2">CBS 10117</strain>
    </source>
</reference>
<evidence type="ECO:0000313" key="3">
    <source>
        <dbReference type="EMBL" id="WWC61396.1"/>
    </source>
</evidence>
<proteinExistence type="predicted"/>
<feature type="region of interest" description="Disordered" evidence="1">
    <location>
        <begin position="1"/>
        <end position="51"/>
    </location>
</feature>
<protein>
    <submittedName>
        <fullName evidence="2">Uncharacterized protein</fullName>
    </submittedName>
</protein>
<feature type="compositionally biased region" description="Polar residues" evidence="1">
    <location>
        <begin position="1"/>
        <end position="19"/>
    </location>
</feature>
<dbReference type="RefSeq" id="XP_018264116.1">
    <property type="nucleotide sequence ID" value="XM_018407308.1"/>
</dbReference>
<gene>
    <name evidence="2" type="ORF">I303_03996</name>
    <name evidence="3" type="ORF">I303_103979</name>
</gene>
<organism evidence="2">
    <name type="scientific">Kwoniella dejecticola CBS 10117</name>
    <dbReference type="NCBI Taxonomy" id="1296121"/>
    <lineage>
        <taxon>Eukaryota</taxon>
        <taxon>Fungi</taxon>
        <taxon>Dikarya</taxon>
        <taxon>Basidiomycota</taxon>
        <taxon>Agaricomycotina</taxon>
        <taxon>Tremellomycetes</taxon>
        <taxon>Tremellales</taxon>
        <taxon>Cryptococcaceae</taxon>
        <taxon>Kwoniella</taxon>
    </lineage>
</organism>
<keyword evidence="4" id="KW-1185">Reference proteome</keyword>
<feature type="compositionally biased region" description="Low complexity" evidence="1">
    <location>
        <begin position="20"/>
        <end position="41"/>
    </location>
</feature>
<dbReference type="GeneID" id="28967695"/>
<evidence type="ECO:0000313" key="2">
    <source>
        <dbReference type="EMBL" id="OBR86274.1"/>
    </source>
</evidence>
<dbReference type="Proteomes" id="UP000078595">
    <property type="component" value="Chromosome 4"/>
</dbReference>
<name>A0A1A6A883_9TREE</name>
<dbReference type="EMBL" id="KI894030">
    <property type="protein sequence ID" value="OBR86274.1"/>
    <property type="molecule type" value="Genomic_DNA"/>
</dbReference>
<accession>A0A1A6A883</accession>
<dbReference type="VEuPathDB" id="FungiDB:I303_03996"/>
<evidence type="ECO:0000256" key="1">
    <source>
        <dbReference type="SAM" id="MobiDB-lite"/>
    </source>
</evidence>
<dbReference type="KEGG" id="kdj:28967695"/>
<sequence>MASSTDYHQTSSATSDNAQSAAPASSTSLESTAAAHSAEPGSRPRPPSPELVARCTRIAYAARWSA</sequence>
<evidence type="ECO:0000313" key="4">
    <source>
        <dbReference type="Proteomes" id="UP000078595"/>
    </source>
</evidence>